<dbReference type="Gene3D" id="3.90.550.10">
    <property type="entry name" value="Spore Coat Polysaccharide Biosynthesis Protein SpsA, Chain A"/>
    <property type="match status" value="1"/>
</dbReference>
<dbReference type="SUPFAM" id="SSF53448">
    <property type="entry name" value="Nucleotide-diphospho-sugar transferases"/>
    <property type="match status" value="1"/>
</dbReference>
<reference evidence="1" key="1">
    <citation type="submission" date="2021-01" db="EMBL/GenBank/DDBJ databases">
        <authorList>
            <person name="Corre E."/>
            <person name="Pelletier E."/>
            <person name="Niang G."/>
            <person name="Scheremetjew M."/>
            <person name="Finn R."/>
            <person name="Kale V."/>
            <person name="Holt S."/>
            <person name="Cochrane G."/>
            <person name="Meng A."/>
            <person name="Brown T."/>
            <person name="Cohen L."/>
        </authorList>
    </citation>
    <scope>NUCLEOTIDE SEQUENCE</scope>
    <source>
        <strain evidence="1">CCMP3105</strain>
    </source>
</reference>
<gene>
    <name evidence="1" type="ORF">AMON00008_LOCUS8200</name>
</gene>
<evidence type="ECO:0000313" key="1">
    <source>
        <dbReference type="EMBL" id="CAE4568581.1"/>
    </source>
</evidence>
<name>A0A7S4UHT5_9DINO</name>
<dbReference type="InterPro" id="IPR029044">
    <property type="entry name" value="Nucleotide-diphossugar_trans"/>
</dbReference>
<proteinExistence type="predicted"/>
<sequence length="1485" mass="167092">MLEEPLKEVLRQAKKSWNGRDVANVAARLDQVDITTTQKLAEALKGNINAKFKSYGLKGFTPETLRDLRAHLGVECPAPKPKAAPLEPPAVAEAAAAPAAVAAQASPASPAMRRAPSPTGSVESEEIMSVAELQDHYKSAAAPISALGHLHVGYEADEGKVSEDEEEDADIEIPDFRKLVQDLDCNTDPEAEEEAARAEGIPVDRLEERYVVSALKDSVKRLRELPIRELRERCERLHLACCSQTPRDTLLQLLKDALIWDELEQSALCEECELRGLAAGEGEPRRELVARLVDSTWGMPVRRFASYSDARSALEELQRQATWSPEKLEETCKRYDLPASLSHGLRAEWIRQITIWTFLPASELREDCRARGLAPEEPQQADTDSAVHARYLTQLLIALRKGRCQAAGLALDRVGGLVEAESILQEVQRLELLSVAALRAEAAKYELPVSEHGEETEAERRGLVEVLKDILIWSRMPLESLRSECREREVVFPEVFAASTHGGTPSDLFIAGSWNDYEPVAMNKVGKRFHHKLQIGEDQEENFQLLLAKNWDSTLYPSVEDANPHVSHYVLGPDANGHGKNWSIGTHPLDSEFSTPGVWCTIWVSFEEDAPVISWNSQQTISSLLKLRPATGAVEKPQRVPPRQITGVERRERMDPSKKQAIKELAKMQATARALEADGVPVRWFKGSALKALIDQCDELNLCKQEELVEWYESLGFPREAEMERKELLCLIKRMQAWGSLSLSALREECKLLEGFSNSMIEEIREDSTEKDQKACLVEKLIDQDRMLAWDLRGYQARRIGCVDTVIAMVGEYERLKAMPIKEIKKLWLSSDLPEEALDGPAEKIYSTIKKILVWNNLDLEPLQDECRRSGFPIDVNASRGLTDEEFRSNLMAQLKVGTFQSTYEARGIPVGRVGLFKTCQLAADWKRFQEMDIKELRTAYEGEQKFLPAGLPRETLLRFVRDVSIWEALPIEVLFRECEERKIPMQGWSLEEVEADKGPTKEKPKEETVQERLRLDLLDRLIFREHLVWGCRTVASSQPQLGLELDPPTASWPSSSKGLFRLEAGAEEGVDAVEVPAVWRLVQQMRDPYVAERLTGVARKELPKNVRLPPAAQSWKPLEAALYVLSGRKFDPDKHGREADPPGTARRPLLSVVCPTSDGRQHFHRLIYECYRTQEYDPKELIIVDSGTRKSEFFTRMQEQDPSVVYRFFEVEDSREGKKHSKVAWSLGLKRNIACCLTRGAAIVHFDDDDLYAEGYLPWMQQRLVSACKGDVWLTKPAVVKLTEWYTLDMAHNAFRFLDVFKDANVPPRERRGWLYGWGFSYVFTRSAWELAPFPDVEFAEDIGFLEGLMARDVPVSLVQLPWPAEGARPQCLVSHSLHPDSTSGGEFDGRRRSGQAVATPTEVRHLLAIVQNILSTTKSAAGLSRSSRFAQFARPGLPVSNGGKFQQPSFRIEKGGVSVHHSPFQSFGLAPHLKGPGAKFAAR</sequence>
<accession>A0A7S4UHT5</accession>
<organism evidence="1">
    <name type="scientific">Alexandrium monilatum</name>
    <dbReference type="NCBI Taxonomy" id="311494"/>
    <lineage>
        <taxon>Eukaryota</taxon>
        <taxon>Sar</taxon>
        <taxon>Alveolata</taxon>
        <taxon>Dinophyceae</taxon>
        <taxon>Gonyaulacales</taxon>
        <taxon>Pyrocystaceae</taxon>
        <taxon>Alexandrium</taxon>
    </lineage>
</organism>
<dbReference type="CDD" id="cd00761">
    <property type="entry name" value="Glyco_tranf_GTA_type"/>
    <property type="match status" value="1"/>
</dbReference>
<evidence type="ECO:0008006" key="2">
    <source>
        <dbReference type="Google" id="ProtNLM"/>
    </source>
</evidence>
<protein>
    <recommendedName>
        <fullName evidence="2">Glycosyltransferase 2-like domain-containing protein</fullName>
    </recommendedName>
</protein>
<dbReference type="EMBL" id="HBNR01012678">
    <property type="protein sequence ID" value="CAE4568581.1"/>
    <property type="molecule type" value="Transcribed_RNA"/>
</dbReference>